<feature type="region of interest" description="Disordered" evidence="1">
    <location>
        <begin position="100"/>
        <end position="119"/>
    </location>
</feature>
<feature type="non-terminal residue" evidence="2">
    <location>
        <position position="1"/>
    </location>
</feature>
<gene>
    <name evidence="2" type="ORF">PV327_011683</name>
</gene>
<reference evidence="2" key="1">
    <citation type="journal article" date="2023" name="bioRxiv">
        <title>Scaffold-level genome assemblies of two parasitoid biocontrol wasps reveal the parthenogenesis mechanism and an associated novel virus.</title>
        <authorList>
            <person name="Inwood S."/>
            <person name="Skelly J."/>
            <person name="Guhlin J."/>
            <person name="Harrop T."/>
            <person name="Goldson S."/>
            <person name="Dearden P."/>
        </authorList>
    </citation>
    <scope>NUCLEOTIDE SEQUENCE</scope>
    <source>
        <strain evidence="2">Lincoln</strain>
        <tissue evidence="2">Whole body</tissue>
    </source>
</reference>
<keyword evidence="3" id="KW-1185">Reference proteome</keyword>
<protein>
    <submittedName>
        <fullName evidence="2">Uncharacterized protein</fullName>
    </submittedName>
</protein>
<evidence type="ECO:0000256" key="1">
    <source>
        <dbReference type="SAM" id="MobiDB-lite"/>
    </source>
</evidence>
<accession>A0AA39EWG8</accession>
<proteinExistence type="predicted"/>
<sequence length="221" mass="25144">DLTIYIFCIVSASKNVWLAKIDDIVEGGVANNTAEDKNDNGINQNENLSTNVSDDNFMLDQIIKTDHVPFENFLDATDEDEDPTVVESKAYHQKSFESVLNDSDSDSNEKYDSDQRCTSTSQDPHYYHVYDVVRSSDEIIAYIAGYMVRKISRYTKCFTCINTLQSTNKAESGRDKFIELMSDVVGTQTIKCNTIHQILDKISLRESLPRLGCIEHRKELM</sequence>
<dbReference type="AlphaFoldDB" id="A0AA39EWG8"/>
<dbReference type="EMBL" id="JAQQBR010003410">
    <property type="protein sequence ID" value="KAK0156720.1"/>
    <property type="molecule type" value="Genomic_DNA"/>
</dbReference>
<name>A0AA39EWG8_MICHY</name>
<dbReference type="Proteomes" id="UP001168972">
    <property type="component" value="Unassembled WGS sequence"/>
</dbReference>
<feature type="non-terminal residue" evidence="2">
    <location>
        <position position="221"/>
    </location>
</feature>
<reference evidence="2" key="2">
    <citation type="submission" date="2023-03" db="EMBL/GenBank/DDBJ databases">
        <authorList>
            <person name="Inwood S.N."/>
            <person name="Skelly J.G."/>
            <person name="Guhlin J."/>
            <person name="Harrop T.W.R."/>
            <person name="Goldson S.G."/>
            <person name="Dearden P.K."/>
        </authorList>
    </citation>
    <scope>NUCLEOTIDE SEQUENCE</scope>
    <source>
        <strain evidence="2">Lincoln</strain>
        <tissue evidence="2">Whole body</tissue>
    </source>
</reference>
<comment type="caution">
    <text evidence="2">The sequence shown here is derived from an EMBL/GenBank/DDBJ whole genome shotgun (WGS) entry which is preliminary data.</text>
</comment>
<organism evidence="2 3">
    <name type="scientific">Microctonus hyperodae</name>
    <name type="common">Parasitoid wasp</name>
    <dbReference type="NCBI Taxonomy" id="165561"/>
    <lineage>
        <taxon>Eukaryota</taxon>
        <taxon>Metazoa</taxon>
        <taxon>Ecdysozoa</taxon>
        <taxon>Arthropoda</taxon>
        <taxon>Hexapoda</taxon>
        <taxon>Insecta</taxon>
        <taxon>Pterygota</taxon>
        <taxon>Neoptera</taxon>
        <taxon>Endopterygota</taxon>
        <taxon>Hymenoptera</taxon>
        <taxon>Apocrita</taxon>
        <taxon>Ichneumonoidea</taxon>
        <taxon>Braconidae</taxon>
        <taxon>Euphorinae</taxon>
        <taxon>Microctonus</taxon>
    </lineage>
</organism>
<evidence type="ECO:0000313" key="2">
    <source>
        <dbReference type="EMBL" id="KAK0156720.1"/>
    </source>
</evidence>
<evidence type="ECO:0000313" key="3">
    <source>
        <dbReference type="Proteomes" id="UP001168972"/>
    </source>
</evidence>